<feature type="signal peptide" evidence="1">
    <location>
        <begin position="1"/>
        <end position="17"/>
    </location>
</feature>
<evidence type="ECO:0000313" key="3">
    <source>
        <dbReference type="Proteomes" id="UP001162483"/>
    </source>
</evidence>
<proteinExistence type="predicted"/>
<gene>
    <name evidence="2" type="ORF">SPARVUS_LOCUS1672454</name>
</gene>
<comment type="caution">
    <text evidence="2">The sequence shown here is derived from an EMBL/GenBank/DDBJ whole genome shotgun (WGS) entry which is preliminary data.</text>
</comment>
<name>A0ABN9AWX9_9NEOB</name>
<sequence>MAINAYQCLLLVPICAAYQCSLISASLSVQTISTNQCPSVPPINAHQCHLSMLPISDHQCRLSMPISAAYQ</sequence>
<feature type="chain" id="PRO_5046570032" description="Secreted protein" evidence="1">
    <location>
        <begin position="18"/>
        <end position="71"/>
    </location>
</feature>
<organism evidence="2 3">
    <name type="scientific">Staurois parvus</name>
    <dbReference type="NCBI Taxonomy" id="386267"/>
    <lineage>
        <taxon>Eukaryota</taxon>
        <taxon>Metazoa</taxon>
        <taxon>Chordata</taxon>
        <taxon>Craniata</taxon>
        <taxon>Vertebrata</taxon>
        <taxon>Euteleostomi</taxon>
        <taxon>Amphibia</taxon>
        <taxon>Batrachia</taxon>
        <taxon>Anura</taxon>
        <taxon>Neobatrachia</taxon>
        <taxon>Ranoidea</taxon>
        <taxon>Ranidae</taxon>
        <taxon>Staurois</taxon>
    </lineage>
</organism>
<protein>
    <recommendedName>
        <fullName evidence="4">Secreted protein</fullName>
    </recommendedName>
</protein>
<reference evidence="2" key="1">
    <citation type="submission" date="2023-05" db="EMBL/GenBank/DDBJ databases">
        <authorList>
            <person name="Stuckert A."/>
        </authorList>
    </citation>
    <scope>NUCLEOTIDE SEQUENCE</scope>
</reference>
<dbReference type="Proteomes" id="UP001162483">
    <property type="component" value="Unassembled WGS sequence"/>
</dbReference>
<dbReference type="EMBL" id="CATNWA010001373">
    <property type="protein sequence ID" value="CAI9539999.1"/>
    <property type="molecule type" value="Genomic_DNA"/>
</dbReference>
<keyword evidence="3" id="KW-1185">Reference proteome</keyword>
<accession>A0ABN9AWX9</accession>
<keyword evidence="1" id="KW-0732">Signal</keyword>
<evidence type="ECO:0000256" key="1">
    <source>
        <dbReference type="SAM" id="SignalP"/>
    </source>
</evidence>
<evidence type="ECO:0008006" key="4">
    <source>
        <dbReference type="Google" id="ProtNLM"/>
    </source>
</evidence>
<evidence type="ECO:0000313" key="2">
    <source>
        <dbReference type="EMBL" id="CAI9539999.1"/>
    </source>
</evidence>